<gene>
    <name evidence="2" type="ORF">MNB_SM-3-189</name>
</gene>
<reference evidence="2" key="1">
    <citation type="submission" date="2016-10" db="EMBL/GenBank/DDBJ databases">
        <authorList>
            <person name="de Groot N.N."/>
        </authorList>
    </citation>
    <scope>NUCLEOTIDE SEQUENCE</scope>
</reference>
<dbReference type="Gene3D" id="2.120.10.30">
    <property type="entry name" value="TolB, C-terminal domain"/>
    <property type="match status" value="2"/>
</dbReference>
<dbReference type="EMBL" id="FPHP01000005">
    <property type="protein sequence ID" value="SFV74845.1"/>
    <property type="molecule type" value="Genomic_DNA"/>
</dbReference>
<dbReference type="Pfam" id="PF07676">
    <property type="entry name" value="PD40"/>
    <property type="match status" value="1"/>
</dbReference>
<evidence type="ECO:0000313" key="2">
    <source>
        <dbReference type="EMBL" id="SFV74845.1"/>
    </source>
</evidence>
<dbReference type="PANTHER" id="PTHR36842:SF1">
    <property type="entry name" value="PROTEIN TOLB"/>
    <property type="match status" value="1"/>
</dbReference>
<name>A0A1W1D2G7_9ZZZZ</name>
<dbReference type="AlphaFoldDB" id="A0A1W1D2G7"/>
<dbReference type="PANTHER" id="PTHR36842">
    <property type="entry name" value="PROTEIN TOLB HOMOLOG"/>
    <property type="match status" value="1"/>
</dbReference>
<sequence>MKIVIVLLISFFQLFALSWQENHLLSLEKITVGPFDNYQASVYKNQLFFTRSKNQIVQVYEQNLTSRMTQRILASTIDAKDPAISPDGRFLALTSFANDAQGDICIYSLHDKNTTCFGDAIEHSPFWIDANHLGYIKQLFGTNISELIVLDIKKKTKKVLFRGIINAPSASFDGRYIVFYRKTSQKKGLCIYDRKEQKEFGPFAFDLPGLSSYARFSRDGKYLYFSHYLNDTTEDQHIDGRDHSVIFRIEVQKLFHTKKPLLPQQLTSVNQNCNFPFLSEKYLYLTCAYEGSLDIYRLPLTGRVPTTWQEKELKKAHDMSTNYEDKLLLLNTLAYLFPKNYEKSKISFLERELSNHLEIGELSASKFFVKELQTLYHQNHQQYLADFYHNVAILLDIQSQIVQEPQKIKSVAFALAVKKESQKIKMSADGELFYAWIDSFFHRDKKALKELRQIVGKKLPPLGYYLAMQLEKKLFLPKVYLQQLFLASQNKALTKEAQLYYTFAMLDEVSRIKPNPKERKKELLKILKKMQFHQSIVQNEINIIDLLEAKEKHKAFKKSAKYLKTIKDPLESRIAHIRAIFLFQQV</sequence>
<dbReference type="InterPro" id="IPR011659">
    <property type="entry name" value="WD40"/>
</dbReference>
<evidence type="ECO:0000256" key="1">
    <source>
        <dbReference type="ARBA" id="ARBA00009820"/>
    </source>
</evidence>
<organism evidence="2">
    <name type="scientific">hydrothermal vent metagenome</name>
    <dbReference type="NCBI Taxonomy" id="652676"/>
    <lineage>
        <taxon>unclassified sequences</taxon>
        <taxon>metagenomes</taxon>
        <taxon>ecological metagenomes</taxon>
    </lineage>
</organism>
<dbReference type="SUPFAM" id="SSF82171">
    <property type="entry name" value="DPP6 N-terminal domain-like"/>
    <property type="match status" value="1"/>
</dbReference>
<accession>A0A1W1D2G7</accession>
<dbReference type="InterPro" id="IPR011042">
    <property type="entry name" value="6-blade_b-propeller_TolB-like"/>
</dbReference>
<proteinExistence type="inferred from homology"/>
<comment type="similarity">
    <text evidence="1">Belongs to the TolB family.</text>
</comment>
<protein>
    <submittedName>
        <fullName evidence="2">Tetratricopeptide repeat family</fullName>
    </submittedName>
</protein>